<comment type="caution">
    <text evidence="2">The sequence shown here is derived from an EMBL/GenBank/DDBJ whole genome shotgun (WGS) entry which is preliminary data.</text>
</comment>
<accession>A0A9Q1BRM4</accession>
<dbReference type="PANTHER" id="PTHR39244">
    <property type="entry name" value="NATTERIN-4"/>
    <property type="match status" value="1"/>
</dbReference>
<gene>
    <name evidence="2" type="ORF">HOLleu_24619</name>
</gene>
<dbReference type="InterPro" id="IPR053237">
    <property type="entry name" value="Natterin_C"/>
</dbReference>
<dbReference type="EMBL" id="JAIZAY010000012">
    <property type="protein sequence ID" value="KAJ8031433.1"/>
    <property type="molecule type" value="Genomic_DNA"/>
</dbReference>
<keyword evidence="3" id="KW-1185">Reference proteome</keyword>
<evidence type="ECO:0000256" key="1">
    <source>
        <dbReference type="SAM" id="SignalP"/>
    </source>
</evidence>
<dbReference type="PANTHER" id="PTHR39244:SF5">
    <property type="entry name" value="NATTERIN-3-LIKE"/>
    <property type="match status" value="1"/>
</dbReference>
<dbReference type="AlphaFoldDB" id="A0A9Q1BRM4"/>
<organism evidence="2 3">
    <name type="scientific">Holothuria leucospilota</name>
    <name type="common">Black long sea cucumber</name>
    <name type="synonym">Mertensiothuria leucospilota</name>
    <dbReference type="NCBI Taxonomy" id="206669"/>
    <lineage>
        <taxon>Eukaryota</taxon>
        <taxon>Metazoa</taxon>
        <taxon>Echinodermata</taxon>
        <taxon>Eleutherozoa</taxon>
        <taxon>Echinozoa</taxon>
        <taxon>Holothuroidea</taxon>
        <taxon>Aspidochirotacea</taxon>
        <taxon>Aspidochirotida</taxon>
        <taxon>Holothuriidae</taxon>
        <taxon>Holothuria</taxon>
    </lineage>
</organism>
<reference evidence="2" key="1">
    <citation type="submission" date="2021-10" db="EMBL/GenBank/DDBJ databases">
        <title>Tropical sea cucumber genome reveals ecological adaptation and Cuvierian tubules defense mechanism.</title>
        <authorList>
            <person name="Chen T."/>
        </authorList>
    </citation>
    <scope>NUCLEOTIDE SEQUENCE</scope>
    <source>
        <strain evidence="2">Nanhai2018</strain>
        <tissue evidence="2">Muscle</tissue>
    </source>
</reference>
<name>A0A9Q1BRM4_HOLLE</name>
<feature type="chain" id="PRO_5040250468" evidence="1">
    <location>
        <begin position="22"/>
        <end position="337"/>
    </location>
</feature>
<protein>
    <submittedName>
        <fullName evidence="2">Natterin-4</fullName>
    </submittedName>
</protein>
<proteinExistence type="predicted"/>
<keyword evidence="1" id="KW-0732">Signal</keyword>
<evidence type="ECO:0000313" key="3">
    <source>
        <dbReference type="Proteomes" id="UP001152320"/>
    </source>
</evidence>
<sequence length="337" mass="38571">MARRTLALLAIFWYLSVVCEGGIHRITYNEYDLVGRCSSTCAKLPDRRDKFGCDRISNCKFKRKGWKRGFFSNCNWCICDCATSEDKPQKEVIEQTKKIYTEMELWNTCRKTCDASGLQKTDSRGCSEIRDCRRQKKGWIRWFTRCDYCECTCVIKGYPYTYRLENVTFHIGPSLPSVADSVVVGKVTVENHSSREQTFTRTISTSIETTRMWERTSSTTLPVGVTVSISAPTLNIATLEVTTTRRTEEYTWGETKAWINTFDTTQEVTVRPNCTMEASMVGTHYQASIPYTADLVTTYDNDRETRKSISGILHEATVYNVHLVYGKCIPITQTTNN</sequence>
<dbReference type="Proteomes" id="UP001152320">
    <property type="component" value="Chromosome 12"/>
</dbReference>
<feature type="signal peptide" evidence="1">
    <location>
        <begin position="1"/>
        <end position="21"/>
    </location>
</feature>
<dbReference type="SUPFAM" id="SSF56973">
    <property type="entry name" value="Aerolisin/ETX pore-forming domain"/>
    <property type="match status" value="1"/>
</dbReference>
<evidence type="ECO:0000313" key="2">
    <source>
        <dbReference type="EMBL" id="KAJ8031433.1"/>
    </source>
</evidence>
<dbReference type="Gene3D" id="2.170.15.10">
    <property type="entry name" value="Proaerolysin, chain A, domain 3"/>
    <property type="match status" value="1"/>
</dbReference>